<dbReference type="InterPro" id="IPR023214">
    <property type="entry name" value="HAD_sf"/>
</dbReference>
<evidence type="ECO:0000313" key="1">
    <source>
        <dbReference type="EMBL" id="RLL11629.1"/>
    </source>
</evidence>
<dbReference type="InterPro" id="IPR006439">
    <property type="entry name" value="HAD-SF_hydro_IA"/>
</dbReference>
<dbReference type="CDD" id="cd02603">
    <property type="entry name" value="HAD_sEH-N_like"/>
    <property type="match status" value="1"/>
</dbReference>
<accession>A0A498CMW9</accession>
<dbReference type="Proteomes" id="UP000276301">
    <property type="component" value="Unassembled WGS sequence"/>
</dbReference>
<evidence type="ECO:0000313" key="2">
    <source>
        <dbReference type="Proteomes" id="UP000276301"/>
    </source>
</evidence>
<gene>
    <name evidence="1" type="ORF">D4A47_06940</name>
</gene>
<dbReference type="InterPro" id="IPR036412">
    <property type="entry name" value="HAD-like_sf"/>
</dbReference>
<proteinExistence type="predicted"/>
<dbReference type="Gene3D" id="3.40.50.1000">
    <property type="entry name" value="HAD superfamily/HAD-like"/>
    <property type="match status" value="1"/>
</dbReference>
<protein>
    <submittedName>
        <fullName evidence="1">HAD family phosphatase</fullName>
    </submittedName>
</protein>
<dbReference type="AlphaFoldDB" id="A0A498CMW9"/>
<dbReference type="RefSeq" id="WP_121586729.1">
    <property type="nucleotide sequence ID" value="NZ_RCHT01000008.1"/>
</dbReference>
<dbReference type="PANTHER" id="PTHR43611">
    <property type="entry name" value="ALPHA-D-GLUCOSE 1-PHOSPHATE PHOSPHATASE"/>
    <property type="match status" value="1"/>
</dbReference>
<dbReference type="EMBL" id="RCHT01000008">
    <property type="protein sequence ID" value="RLL11629.1"/>
    <property type="molecule type" value="Genomic_DNA"/>
</dbReference>
<name>A0A498CMW9_9FIRM</name>
<reference evidence="1 2" key="1">
    <citation type="submission" date="2018-10" db="EMBL/GenBank/DDBJ databases">
        <title>Anaerotruncus faecis sp. nov., isolated from human feces.</title>
        <authorList>
            <person name="Wang Y.-J."/>
        </authorList>
    </citation>
    <scope>NUCLEOTIDE SEQUENCE [LARGE SCALE GENOMIC DNA]</scope>
    <source>
        <strain evidence="1 2">22A2-44</strain>
    </source>
</reference>
<dbReference type="SFLD" id="SFLDS00003">
    <property type="entry name" value="Haloacid_Dehalogenase"/>
    <property type="match status" value="1"/>
</dbReference>
<dbReference type="Gene3D" id="1.10.150.240">
    <property type="entry name" value="Putative phosphatase, domain 2"/>
    <property type="match status" value="1"/>
</dbReference>
<dbReference type="PANTHER" id="PTHR43611:SF3">
    <property type="entry name" value="FLAVIN MONONUCLEOTIDE HYDROLASE 1, CHLOROPLATIC"/>
    <property type="match status" value="1"/>
</dbReference>
<dbReference type="SFLD" id="SFLDG01129">
    <property type="entry name" value="C1.5:_HAD__Beta-PGM__Phosphata"/>
    <property type="match status" value="1"/>
</dbReference>
<sequence>MIRNIVFDMGNVLMRWDPDSFLREFFSDEEDCRAVGARLFGGAEWTALDAGAMEEDEAIARMLRDLPERLWPGTARLFREWHLHFPPIPGVNALARELKGRGYRVYLLSNAGTRFTAYREAIPCRDCFDGEVVSAFVRQVKPDPAIYETLLTRYGLSAAECFFIDDMPANIAAAKDAGMAGFVYGGDVDALRRALREAGVEI</sequence>
<keyword evidence="2" id="KW-1185">Reference proteome</keyword>
<dbReference type="PRINTS" id="PR00413">
    <property type="entry name" value="HADHALOGNASE"/>
</dbReference>
<dbReference type="InterPro" id="IPR023198">
    <property type="entry name" value="PGP-like_dom2"/>
</dbReference>
<comment type="caution">
    <text evidence="1">The sequence shown here is derived from an EMBL/GenBank/DDBJ whole genome shotgun (WGS) entry which is preliminary data.</text>
</comment>
<dbReference type="Pfam" id="PF00702">
    <property type="entry name" value="Hydrolase"/>
    <property type="match status" value="1"/>
</dbReference>
<organism evidence="1 2">
    <name type="scientific">Anaerotruncus massiliensis</name>
    <name type="common">ex Liu et al. 2021</name>
    <dbReference type="NCBI Taxonomy" id="2321404"/>
    <lineage>
        <taxon>Bacteria</taxon>
        <taxon>Bacillati</taxon>
        <taxon>Bacillota</taxon>
        <taxon>Clostridia</taxon>
        <taxon>Eubacteriales</taxon>
        <taxon>Oscillospiraceae</taxon>
        <taxon>Anaerotruncus</taxon>
    </lineage>
</organism>
<dbReference type="NCBIfam" id="TIGR01509">
    <property type="entry name" value="HAD-SF-IA-v3"/>
    <property type="match status" value="1"/>
</dbReference>
<dbReference type="SUPFAM" id="SSF56784">
    <property type="entry name" value="HAD-like"/>
    <property type="match status" value="1"/>
</dbReference>